<evidence type="ECO:0000313" key="2">
    <source>
        <dbReference type="EMBL" id="GAA4421261.1"/>
    </source>
</evidence>
<proteinExistence type="predicted"/>
<dbReference type="Gene3D" id="3.40.50.720">
    <property type="entry name" value="NAD(P)-binding Rossmann-like Domain"/>
    <property type="match status" value="1"/>
</dbReference>
<dbReference type="SUPFAM" id="SSF51735">
    <property type="entry name" value="NAD(P)-binding Rossmann-fold domains"/>
    <property type="match status" value="1"/>
</dbReference>
<accession>A0ABP8L254</accession>
<dbReference type="Proteomes" id="UP001500622">
    <property type="component" value="Unassembled WGS sequence"/>
</dbReference>
<dbReference type="InterPro" id="IPR016040">
    <property type="entry name" value="NAD(P)-bd_dom"/>
</dbReference>
<name>A0ABP8L254_9MICO</name>
<organism evidence="2 3">
    <name type="scientific">Georgenia halophila</name>
    <dbReference type="NCBI Taxonomy" id="620889"/>
    <lineage>
        <taxon>Bacteria</taxon>
        <taxon>Bacillati</taxon>
        <taxon>Actinomycetota</taxon>
        <taxon>Actinomycetes</taxon>
        <taxon>Micrococcales</taxon>
        <taxon>Bogoriellaceae</taxon>
        <taxon>Georgenia</taxon>
    </lineage>
</organism>
<dbReference type="InterPro" id="IPR051207">
    <property type="entry name" value="ComplexI_NDUFA9_subunit"/>
</dbReference>
<dbReference type="RefSeq" id="WP_345215529.1">
    <property type="nucleotide sequence ID" value="NZ_BAABGN010000005.1"/>
</dbReference>
<feature type="domain" description="NAD(P)-binding" evidence="1">
    <location>
        <begin position="9"/>
        <end position="183"/>
    </location>
</feature>
<dbReference type="PANTHER" id="PTHR12126:SF11">
    <property type="entry name" value="NADH DEHYDROGENASE [UBIQUINONE] 1 ALPHA SUBCOMPLEX SUBUNIT 9, MITOCHONDRIAL"/>
    <property type="match status" value="1"/>
</dbReference>
<comment type="caution">
    <text evidence="2">The sequence shown here is derived from an EMBL/GenBank/DDBJ whole genome shotgun (WGS) entry which is preliminary data.</text>
</comment>
<evidence type="ECO:0000313" key="3">
    <source>
        <dbReference type="Proteomes" id="UP001500622"/>
    </source>
</evidence>
<reference evidence="3" key="1">
    <citation type="journal article" date="2019" name="Int. J. Syst. Evol. Microbiol.">
        <title>The Global Catalogue of Microorganisms (GCM) 10K type strain sequencing project: providing services to taxonomists for standard genome sequencing and annotation.</title>
        <authorList>
            <consortium name="The Broad Institute Genomics Platform"/>
            <consortium name="The Broad Institute Genome Sequencing Center for Infectious Disease"/>
            <person name="Wu L."/>
            <person name="Ma J."/>
        </authorList>
    </citation>
    <scope>NUCLEOTIDE SEQUENCE [LARGE SCALE GENOMIC DNA]</scope>
    <source>
        <strain evidence="3">JCM 17810</strain>
    </source>
</reference>
<dbReference type="EMBL" id="BAABGN010000005">
    <property type="protein sequence ID" value="GAA4421261.1"/>
    <property type="molecule type" value="Genomic_DNA"/>
</dbReference>
<dbReference type="Pfam" id="PF13460">
    <property type="entry name" value="NAD_binding_10"/>
    <property type="match status" value="1"/>
</dbReference>
<evidence type="ECO:0000259" key="1">
    <source>
        <dbReference type="Pfam" id="PF13460"/>
    </source>
</evidence>
<dbReference type="InterPro" id="IPR036291">
    <property type="entry name" value="NAD(P)-bd_dom_sf"/>
</dbReference>
<keyword evidence="3" id="KW-1185">Reference proteome</keyword>
<dbReference type="PANTHER" id="PTHR12126">
    <property type="entry name" value="NADH-UBIQUINONE OXIDOREDUCTASE 39 KDA SUBUNIT-RELATED"/>
    <property type="match status" value="1"/>
</dbReference>
<gene>
    <name evidence="2" type="ORF">GCM10023169_13940</name>
</gene>
<protein>
    <submittedName>
        <fullName evidence="2">NAD(P)H-binding protein</fullName>
    </submittedName>
</protein>
<sequence length="272" mass="28816">MSAPILVTGGTGTLGRHILALLSDSGQDVRVLTRNPRPDSPGVQYLTGDLDTGEGISAAVAGVQTILHLAGSNKGDAQKTRTLVEAATRAGSPHLVYISVVGADRVPVESAVDRAAFGYIAEKRAAEQVIAGSGLPWTTLRATQFHDLILTLVTALSKMPIVPAFRGYQIQPIETAEVAARLVELVRGEPAGFVPDMGGPRVYEMRELVRSYLEAAGRRRPVLAIRQPGGAARALREGAGTAPERAVGRRTWEDFLAERVGVVDGRPAPQFG</sequence>